<organism evidence="10 11">
    <name type="scientific">Breznakiella homolactica</name>
    <dbReference type="NCBI Taxonomy" id="2798577"/>
    <lineage>
        <taxon>Bacteria</taxon>
        <taxon>Pseudomonadati</taxon>
        <taxon>Spirochaetota</taxon>
        <taxon>Spirochaetia</taxon>
        <taxon>Spirochaetales</taxon>
        <taxon>Breznakiellaceae</taxon>
        <taxon>Breznakiella</taxon>
    </lineage>
</organism>
<evidence type="ECO:0000256" key="2">
    <source>
        <dbReference type="ARBA" id="ARBA00020515"/>
    </source>
</evidence>
<dbReference type="GO" id="GO:0055085">
    <property type="term" value="P:transmembrane transport"/>
    <property type="evidence" value="ECO:0007669"/>
    <property type="project" value="InterPro"/>
</dbReference>
<reference evidence="10" key="1">
    <citation type="submission" date="2021-01" db="EMBL/GenBank/DDBJ databases">
        <title>Description of Breznakiella homolactica.</title>
        <authorList>
            <person name="Song Y."/>
            <person name="Brune A."/>
        </authorList>
    </citation>
    <scope>NUCLEOTIDE SEQUENCE</scope>
    <source>
        <strain evidence="10">RmG30</strain>
    </source>
</reference>
<dbReference type="SUPFAM" id="SSF161098">
    <property type="entry name" value="MetI-like"/>
    <property type="match status" value="1"/>
</dbReference>
<feature type="transmembrane region" description="Helical" evidence="8">
    <location>
        <begin position="106"/>
        <end position="127"/>
    </location>
</feature>
<dbReference type="PANTHER" id="PTHR43744:SF8">
    <property type="entry name" value="SN-GLYCEROL-3-PHOSPHATE TRANSPORT SYSTEM PERMEASE PROTEIN UGPE"/>
    <property type="match status" value="1"/>
</dbReference>
<dbReference type="CDD" id="cd06261">
    <property type="entry name" value="TM_PBP2"/>
    <property type="match status" value="1"/>
</dbReference>
<dbReference type="GO" id="GO:0005886">
    <property type="term" value="C:plasma membrane"/>
    <property type="evidence" value="ECO:0007669"/>
    <property type="project" value="UniProtKB-SubCell"/>
</dbReference>
<feature type="domain" description="ABC transmembrane type-1" evidence="9">
    <location>
        <begin position="71"/>
        <end position="260"/>
    </location>
</feature>
<keyword evidence="5 8" id="KW-0812">Transmembrane</keyword>
<feature type="transmembrane region" description="Helical" evidence="8">
    <location>
        <begin position="179"/>
        <end position="204"/>
    </location>
</feature>
<dbReference type="EMBL" id="CP067089">
    <property type="protein sequence ID" value="QQO08434.1"/>
    <property type="molecule type" value="Genomic_DNA"/>
</dbReference>
<evidence type="ECO:0000259" key="9">
    <source>
        <dbReference type="PROSITE" id="PS50928"/>
    </source>
</evidence>
<dbReference type="PANTHER" id="PTHR43744">
    <property type="entry name" value="ABC TRANSPORTER PERMEASE PROTEIN MG189-RELATED-RELATED"/>
    <property type="match status" value="1"/>
</dbReference>
<evidence type="ECO:0000256" key="5">
    <source>
        <dbReference type="ARBA" id="ARBA00022692"/>
    </source>
</evidence>
<proteinExistence type="inferred from homology"/>
<evidence type="ECO:0000256" key="8">
    <source>
        <dbReference type="RuleBase" id="RU363032"/>
    </source>
</evidence>
<keyword evidence="7 8" id="KW-0472">Membrane</keyword>
<feature type="transmembrane region" description="Helical" evidence="8">
    <location>
        <begin position="9"/>
        <end position="31"/>
    </location>
</feature>
<protein>
    <recommendedName>
        <fullName evidence="2">sn-glycerol-3-phosphate transport system permease protein UgpE</fullName>
    </recommendedName>
</protein>
<dbReference type="Gene3D" id="1.10.3720.10">
    <property type="entry name" value="MetI-like"/>
    <property type="match status" value="1"/>
</dbReference>
<dbReference type="PROSITE" id="PS50928">
    <property type="entry name" value="ABC_TM1"/>
    <property type="match status" value="1"/>
</dbReference>
<dbReference type="Proteomes" id="UP000595917">
    <property type="component" value="Chromosome"/>
</dbReference>
<evidence type="ECO:0000256" key="7">
    <source>
        <dbReference type="ARBA" id="ARBA00023136"/>
    </source>
</evidence>
<feature type="transmembrane region" description="Helical" evidence="8">
    <location>
        <begin position="70"/>
        <end position="94"/>
    </location>
</feature>
<dbReference type="KEGG" id="bhc:JFL75_16065"/>
<feature type="transmembrane region" description="Helical" evidence="8">
    <location>
        <begin position="239"/>
        <end position="260"/>
    </location>
</feature>
<comment type="similarity">
    <text evidence="8">Belongs to the binding-protein-dependent transport system permease family.</text>
</comment>
<evidence type="ECO:0000256" key="6">
    <source>
        <dbReference type="ARBA" id="ARBA00022989"/>
    </source>
</evidence>
<keyword evidence="6 8" id="KW-1133">Transmembrane helix</keyword>
<evidence type="ECO:0000313" key="11">
    <source>
        <dbReference type="Proteomes" id="UP000595917"/>
    </source>
</evidence>
<evidence type="ECO:0000256" key="3">
    <source>
        <dbReference type="ARBA" id="ARBA00022448"/>
    </source>
</evidence>
<dbReference type="InterPro" id="IPR035906">
    <property type="entry name" value="MetI-like_sf"/>
</dbReference>
<keyword evidence="3 8" id="KW-0813">Transport</keyword>
<dbReference type="InterPro" id="IPR000515">
    <property type="entry name" value="MetI-like"/>
</dbReference>
<keyword evidence="11" id="KW-1185">Reference proteome</keyword>
<comment type="subcellular location">
    <subcellularLocation>
        <location evidence="1 8">Cell membrane</location>
        <topology evidence="1 8">Multi-pass membrane protein</topology>
    </subcellularLocation>
</comment>
<name>A0A7T8B8C4_9SPIR</name>
<sequence>MKMKLHTKFFMYLLAAALIVVLVFPFVWMFLTSFKTPAEIQRVPPGFFPDSFGNLSNYREVLARQPFFRFILNSMIISTLSCLVSIAITSMAGYGFSKFSFKGKEIFFFGILCFLIVPFQAVVVPLYQWVTKFHLMDTYIGLALPLLVSAFGVFLMRQGMDTVPDELIEAARIDGCKEFPLFAIIVFPMVKSFVATQAIIKFMWSWNEFLWPLVVSNKATMKVVTVGLQSFTNMYFTEYHLITAATVFSVLPMAIMFAVFQRGIVRAVSMSGLKG</sequence>
<keyword evidence="4" id="KW-1003">Cell membrane</keyword>
<evidence type="ECO:0000256" key="4">
    <source>
        <dbReference type="ARBA" id="ARBA00022475"/>
    </source>
</evidence>
<dbReference type="Pfam" id="PF00528">
    <property type="entry name" value="BPD_transp_1"/>
    <property type="match status" value="1"/>
</dbReference>
<gene>
    <name evidence="10" type="ORF">JFL75_16065</name>
</gene>
<accession>A0A7T8B8C4</accession>
<dbReference type="RefSeq" id="WP_215625740.1">
    <property type="nucleotide sequence ID" value="NZ_CP067089.2"/>
</dbReference>
<dbReference type="AlphaFoldDB" id="A0A7T8B8C4"/>
<evidence type="ECO:0000313" key="10">
    <source>
        <dbReference type="EMBL" id="QQO08434.1"/>
    </source>
</evidence>
<evidence type="ECO:0000256" key="1">
    <source>
        <dbReference type="ARBA" id="ARBA00004651"/>
    </source>
</evidence>
<feature type="transmembrane region" description="Helical" evidence="8">
    <location>
        <begin position="139"/>
        <end position="158"/>
    </location>
</feature>